<proteinExistence type="inferred from homology"/>
<keyword evidence="1" id="KW-0521">NADP</keyword>
<keyword evidence="1" id="KW-0444">Lipid biosynthesis</keyword>
<dbReference type="GO" id="GO:0005777">
    <property type="term" value="C:peroxisome"/>
    <property type="evidence" value="ECO:0007669"/>
    <property type="project" value="TreeGrafter"/>
</dbReference>
<dbReference type="GO" id="GO:0080019">
    <property type="term" value="F:alcohol-forming very long-chain fatty acyl-CoA reductase activity"/>
    <property type="evidence" value="ECO:0007669"/>
    <property type="project" value="InterPro"/>
</dbReference>
<reference evidence="4" key="1">
    <citation type="journal article" date="2017" name="Nat. Microbiol.">
        <title>Global analysis of biosynthetic gene clusters reveals vast potential of secondary metabolite production in Penicillium species.</title>
        <authorList>
            <person name="Nielsen J.C."/>
            <person name="Grijseels S."/>
            <person name="Prigent S."/>
            <person name="Ji B."/>
            <person name="Dainat J."/>
            <person name="Nielsen K.F."/>
            <person name="Frisvad J.C."/>
            <person name="Workman M."/>
            <person name="Nielsen J."/>
        </authorList>
    </citation>
    <scope>NUCLEOTIDE SEQUENCE [LARGE SCALE GENOMIC DNA]</scope>
    <source>
        <strain evidence="4">IBT 31811</strain>
    </source>
</reference>
<comment type="caution">
    <text evidence="3">The sequence shown here is derived from an EMBL/GenBank/DDBJ whole genome shotgun (WGS) entry which is preliminary data.</text>
</comment>
<dbReference type="InterPro" id="IPR013120">
    <property type="entry name" value="FAR_NAD-bd"/>
</dbReference>
<name>A0A1V6QBG0_9EURO</name>
<dbReference type="InterPro" id="IPR026055">
    <property type="entry name" value="FAR"/>
</dbReference>
<organism evidence="3 4">
    <name type="scientific">Penicillium antarcticum</name>
    <dbReference type="NCBI Taxonomy" id="416450"/>
    <lineage>
        <taxon>Eukaryota</taxon>
        <taxon>Fungi</taxon>
        <taxon>Dikarya</taxon>
        <taxon>Ascomycota</taxon>
        <taxon>Pezizomycotina</taxon>
        <taxon>Eurotiomycetes</taxon>
        <taxon>Eurotiomycetidae</taxon>
        <taxon>Eurotiales</taxon>
        <taxon>Aspergillaceae</taxon>
        <taxon>Penicillium</taxon>
    </lineage>
</organism>
<evidence type="ECO:0000256" key="1">
    <source>
        <dbReference type="RuleBase" id="RU363097"/>
    </source>
</evidence>
<dbReference type="STRING" id="416450.A0A1V6QBG0"/>
<dbReference type="EC" id="1.2.1.84" evidence="1"/>
<dbReference type="Gene3D" id="3.40.50.720">
    <property type="entry name" value="NAD(P)-binding Rossmann-like Domain"/>
    <property type="match status" value="1"/>
</dbReference>
<keyword evidence="4" id="KW-1185">Reference proteome</keyword>
<comment type="catalytic activity">
    <reaction evidence="1">
        <text>a long-chain fatty acyl-CoA + 2 NADPH + 2 H(+) = a long-chain primary fatty alcohol + 2 NADP(+) + CoA</text>
        <dbReference type="Rhea" id="RHEA:52716"/>
        <dbReference type="ChEBI" id="CHEBI:15378"/>
        <dbReference type="ChEBI" id="CHEBI:57287"/>
        <dbReference type="ChEBI" id="CHEBI:57783"/>
        <dbReference type="ChEBI" id="CHEBI:58349"/>
        <dbReference type="ChEBI" id="CHEBI:77396"/>
        <dbReference type="ChEBI" id="CHEBI:83139"/>
        <dbReference type="EC" id="1.2.1.84"/>
    </reaction>
</comment>
<accession>A0A1V6QBG0</accession>
<gene>
    <name evidence="3" type="ORF">PENANT_c007G05565</name>
</gene>
<dbReference type="PANTHER" id="PTHR11011">
    <property type="entry name" value="MALE STERILITY PROTEIN 2-RELATED"/>
    <property type="match status" value="1"/>
</dbReference>
<sequence length="406" mass="45769">MTKITTLDPEWYRGQVIFLTGATGNLGGCLLYKLALQLPTSKIFVLVRGSIREAIEKWEDSMPEQVDEILDTGKVNFLLGDVTQASLGLATADLELLQEEVTVVINSAADINLYLELSKTILVNCTGHLMLTALLDNFKQMQCLLHISTTHVNSFLPEGLIEEQIYPLHPNPKEELEKILATGTSADADQFSSPYSLAKHLAERLILDEEHAFPILIVRPSVLAPAIEEPYPLYGINRATPAHFYIHTILGNSNQGLSQLEHTLPAHPPCDETPVDLVARVCLAHLAQGTTGIVHAATDLYVSWTCGEMQDRFHRYIPSQLKEDARKVDFQQSSLLAPYFFQMILRFWRDWKVDCSRSRHLKQVKGPFGLDLGDHDPEAFLKRRIERQSKFAHDQLKRRSVAYKMS</sequence>
<keyword evidence="1" id="KW-0443">Lipid metabolism</keyword>
<feature type="domain" description="Thioester reductase (TE)" evidence="2">
    <location>
        <begin position="19"/>
        <end position="281"/>
    </location>
</feature>
<evidence type="ECO:0000313" key="4">
    <source>
        <dbReference type="Proteomes" id="UP000191672"/>
    </source>
</evidence>
<dbReference type="SUPFAM" id="SSF51735">
    <property type="entry name" value="NAD(P)-binding Rossmann-fold domains"/>
    <property type="match status" value="1"/>
</dbReference>
<dbReference type="GO" id="GO:0102965">
    <property type="term" value="F:alcohol-forming long-chain fatty acyl-CoA reductase activity"/>
    <property type="evidence" value="ECO:0007669"/>
    <property type="project" value="UniProtKB-EC"/>
</dbReference>
<dbReference type="OrthoDB" id="429813at2759"/>
<comment type="function">
    <text evidence="1">Catalyzes the reduction of fatty acyl-CoA to fatty alcohols.</text>
</comment>
<dbReference type="EMBL" id="MDYN01000007">
    <property type="protein sequence ID" value="OQD86530.1"/>
    <property type="molecule type" value="Genomic_DNA"/>
</dbReference>
<dbReference type="Proteomes" id="UP000191672">
    <property type="component" value="Unassembled WGS sequence"/>
</dbReference>
<evidence type="ECO:0000259" key="2">
    <source>
        <dbReference type="Pfam" id="PF07993"/>
    </source>
</evidence>
<evidence type="ECO:0000313" key="3">
    <source>
        <dbReference type="EMBL" id="OQD86530.1"/>
    </source>
</evidence>
<dbReference type="PANTHER" id="PTHR11011:SF45">
    <property type="entry name" value="FATTY ACYL-COA REDUCTASE CG8306-RELATED"/>
    <property type="match status" value="1"/>
</dbReference>
<dbReference type="InterPro" id="IPR036291">
    <property type="entry name" value="NAD(P)-bd_dom_sf"/>
</dbReference>
<comment type="similarity">
    <text evidence="1">Belongs to the fatty acyl-CoA reductase family.</text>
</comment>
<dbReference type="GO" id="GO:0035336">
    <property type="term" value="P:long-chain fatty-acyl-CoA metabolic process"/>
    <property type="evidence" value="ECO:0007669"/>
    <property type="project" value="TreeGrafter"/>
</dbReference>
<keyword evidence="1" id="KW-0560">Oxidoreductase</keyword>
<dbReference type="AlphaFoldDB" id="A0A1V6QBG0"/>
<dbReference type="Pfam" id="PF07993">
    <property type="entry name" value="NAD_binding_4"/>
    <property type="match status" value="1"/>
</dbReference>
<protein>
    <recommendedName>
        <fullName evidence="1">Fatty acyl-CoA reductase</fullName>
        <ecNumber evidence="1">1.2.1.84</ecNumber>
    </recommendedName>
</protein>